<dbReference type="SUPFAM" id="SSF49899">
    <property type="entry name" value="Concanavalin A-like lectins/glucanases"/>
    <property type="match status" value="1"/>
</dbReference>
<organism evidence="4 5">
    <name type="scientific">Drosophila hydei</name>
    <name type="common">Fruit fly</name>
    <dbReference type="NCBI Taxonomy" id="7224"/>
    <lineage>
        <taxon>Eukaryota</taxon>
        <taxon>Metazoa</taxon>
        <taxon>Ecdysozoa</taxon>
        <taxon>Arthropoda</taxon>
        <taxon>Hexapoda</taxon>
        <taxon>Insecta</taxon>
        <taxon>Pterygota</taxon>
        <taxon>Neoptera</taxon>
        <taxon>Endopterygota</taxon>
        <taxon>Diptera</taxon>
        <taxon>Brachycera</taxon>
        <taxon>Muscomorpha</taxon>
        <taxon>Ephydroidea</taxon>
        <taxon>Drosophilidae</taxon>
        <taxon>Drosophila</taxon>
    </lineage>
</organism>
<proteinExistence type="predicted"/>
<keyword evidence="2" id="KW-0732">Signal</keyword>
<evidence type="ECO:0000313" key="6">
    <source>
        <dbReference type="RefSeq" id="XP_023159810.1"/>
    </source>
</evidence>
<dbReference type="RefSeq" id="XP_023159809.1">
    <property type="nucleotide sequence ID" value="XM_023304041.2"/>
</dbReference>
<feature type="domain" description="Thrombospondin-like N-terminal" evidence="3">
    <location>
        <begin position="510"/>
        <end position="662"/>
    </location>
</feature>
<dbReference type="AlphaFoldDB" id="A0A6J1L4S3"/>
<dbReference type="GeneID" id="111592045"/>
<evidence type="ECO:0000313" key="4">
    <source>
        <dbReference type="Proteomes" id="UP000504633"/>
    </source>
</evidence>
<dbReference type="InterPro" id="IPR013320">
    <property type="entry name" value="ConA-like_dom_sf"/>
</dbReference>
<dbReference type="Proteomes" id="UP000504633">
    <property type="component" value="Unplaced"/>
</dbReference>
<dbReference type="Gene3D" id="2.20.100.10">
    <property type="entry name" value="Thrombospondin type-1 (TSP1) repeat"/>
    <property type="match status" value="1"/>
</dbReference>
<keyword evidence="1" id="KW-0677">Repeat</keyword>
<evidence type="ECO:0000256" key="1">
    <source>
        <dbReference type="ARBA" id="ARBA00022737"/>
    </source>
</evidence>
<evidence type="ECO:0000313" key="5">
    <source>
        <dbReference type="RefSeq" id="XP_023159809.1"/>
    </source>
</evidence>
<evidence type="ECO:0000256" key="2">
    <source>
        <dbReference type="SAM" id="SignalP"/>
    </source>
</evidence>
<dbReference type="RefSeq" id="XP_023159810.1">
    <property type="nucleotide sequence ID" value="XM_023304042.2"/>
</dbReference>
<accession>A0A6J1L4S3</accession>
<dbReference type="SMART" id="SM00210">
    <property type="entry name" value="TSPN"/>
    <property type="match status" value="1"/>
</dbReference>
<protein>
    <submittedName>
        <fullName evidence="5 6">Uncharacterized protein LOC111592045</fullName>
    </submittedName>
</protein>
<sequence length="693" mass="75236">MADTSAATRMNAAMRYHHLPSPAIWMSLLALLAAAATAAPTSTSTADRHRCAHKGIAELIRTSPVIVKALAARIFTDAELAEQPLDSASASQSSAFLITLTPETIYKGASLLKMANGAAAAAVADEAGDGNLGNEAASGGTRRSGSVSGSSAWSDSGAAYQYEGQLNATLEPLQCFDANMLKMLPTELIAFGKLLPASAVTSTGYSSSFNSDSPLASRQMQRTGLGSVLELASDKDVLHISVNGLHRWTPQFENHIWKHLGWDDWSDFTLCSVTCGKGVQQRFRRCLLDNPLVDISMNMNLNLDDEDDVDDEVEQDEGEGDVDDAEVVADEANNDVPGVGDMGTTPAAFNADNNEVLSQDVDGTEDALLMMMQPAAAAASSNSTKSTLMHKGIHTTITATATATAAAAPATGLTSGGNEAMRTGVSFVAVARNDRRRTRANNQHKKRKATKSLALSTLLCEGYNIEQRNCNSFECSDDISDLLKFYKKLPVSAEELPSVPSNDSLPYADMPDVTTAFSVGASSSSTPSNMGYIRSWRNMLNFTLMITLRAKNDTKNASTIFSIRNVTHNLYLEACKDGLRLYLERDNTTEMLPVKFNLYDYRWHQVAISIQNGDFISIYVDCLWTNSFVVSKRLFTLPLDADVEIGRGFNGELQQLLVLPEHQERLQCSNKRTSINEVKRYIIDTFIEDYATN</sequence>
<dbReference type="Pfam" id="PF00090">
    <property type="entry name" value="TSP_1"/>
    <property type="match status" value="1"/>
</dbReference>
<keyword evidence="4" id="KW-1185">Reference proteome</keyword>
<name>A0A6J1L4S3_DROHY</name>
<feature type="signal peptide" evidence="2">
    <location>
        <begin position="1"/>
        <end position="38"/>
    </location>
</feature>
<evidence type="ECO:0000259" key="3">
    <source>
        <dbReference type="SMART" id="SM00210"/>
    </source>
</evidence>
<dbReference type="OMA" id="DCLWTNS"/>
<dbReference type="OrthoDB" id="5989160at2759"/>
<feature type="chain" id="PRO_5044638854" evidence="2">
    <location>
        <begin position="39"/>
        <end position="693"/>
    </location>
</feature>
<reference evidence="5 6" key="1">
    <citation type="submission" date="2025-04" db="UniProtKB">
        <authorList>
            <consortium name="RefSeq"/>
        </authorList>
    </citation>
    <scope>IDENTIFICATION</scope>
    <source>
        <strain evidence="5 6">15085-1641.00</strain>
        <tissue evidence="5 6">Whole body</tissue>
    </source>
</reference>
<dbReference type="PROSITE" id="PS50092">
    <property type="entry name" value="TSP1"/>
    <property type="match status" value="1"/>
</dbReference>
<dbReference type="Gene3D" id="2.60.120.200">
    <property type="match status" value="1"/>
</dbReference>
<dbReference type="SUPFAM" id="SSF82895">
    <property type="entry name" value="TSP-1 type 1 repeat"/>
    <property type="match status" value="1"/>
</dbReference>
<dbReference type="InterPro" id="IPR000884">
    <property type="entry name" value="TSP1_rpt"/>
</dbReference>
<dbReference type="SMART" id="SM00209">
    <property type="entry name" value="TSP1"/>
    <property type="match status" value="1"/>
</dbReference>
<dbReference type="InterPro" id="IPR048287">
    <property type="entry name" value="TSPN-like_N"/>
</dbReference>
<dbReference type="KEGG" id="dhe:111592045"/>
<gene>
    <name evidence="5 6" type="primary">LOC111592045</name>
</gene>
<dbReference type="InterPro" id="IPR036383">
    <property type="entry name" value="TSP1_rpt_sf"/>
</dbReference>